<dbReference type="Proteomes" id="UP001163223">
    <property type="component" value="Chromosome"/>
</dbReference>
<name>A0ACD4NMN4_9HYPH</name>
<organism evidence="1 2">
    <name type="scientific">Antarcticirhabdus aurantiaca</name>
    <dbReference type="NCBI Taxonomy" id="2606717"/>
    <lineage>
        <taxon>Bacteria</taxon>
        <taxon>Pseudomonadati</taxon>
        <taxon>Pseudomonadota</taxon>
        <taxon>Alphaproteobacteria</taxon>
        <taxon>Hyphomicrobiales</taxon>
        <taxon>Aurantimonadaceae</taxon>
        <taxon>Antarcticirhabdus</taxon>
    </lineage>
</organism>
<accession>A0ACD4NMN4</accession>
<gene>
    <name evidence="1" type="ORF">OXU80_25430</name>
</gene>
<proteinExistence type="predicted"/>
<keyword evidence="2" id="KW-1185">Reference proteome</keyword>
<dbReference type="EMBL" id="CP113520">
    <property type="protein sequence ID" value="WAJ28124.1"/>
    <property type="molecule type" value="Genomic_DNA"/>
</dbReference>
<reference evidence="1" key="1">
    <citation type="submission" date="2022-11" db="EMBL/GenBank/DDBJ databases">
        <title>beta-Carotene-producing bacterium, Jeongeuplla avenae sp. nov., alleviates the salt stress of Arabidopsis seedlings.</title>
        <authorList>
            <person name="Jiang L."/>
            <person name="Lee J."/>
        </authorList>
    </citation>
    <scope>NUCLEOTIDE SEQUENCE</scope>
    <source>
        <strain evidence="1">DY_R2A_6</strain>
    </source>
</reference>
<keyword evidence="1" id="KW-0067">ATP-binding</keyword>
<evidence type="ECO:0000313" key="2">
    <source>
        <dbReference type="Proteomes" id="UP001163223"/>
    </source>
</evidence>
<sequence>MSASAPSPLPVPPGVPALAVEDVGRSFGGVVAVDGVGFTLRAGEILGVIGPNGAGKSTLFGLVAGSLAPDRGTIRIEGVAVEREGAHKRVGRGLARTFQIPKPFPEMSVLDNVVTAATGQSGERVLASLLAPGRVRREEEAAREKAYALVRFLALDHLADRPAKVLSGGQRKLLELARALMAEPRVLLLDEPAAGVNPALLDFIIERIAEINARGIAVLLIEHNMDMIRRLCPSVLVMASGRPLASGTPDAVMSDPRVVEAYLGGSVH</sequence>
<evidence type="ECO:0000313" key="1">
    <source>
        <dbReference type="EMBL" id="WAJ28124.1"/>
    </source>
</evidence>
<protein>
    <submittedName>
        <fullName evidence="1">ABC transporter ATP-binding protein</fullName>
    </submittedName>
</protein>
<keyword evidence="1" id="KW-0547">Nucleotide-binding</keyword>